<dbReference type="Proteomes" id="UP000075901">
    <property type="component" value="Unassembled WGS sequence"/>
</dbReference>
<feature type="transmembrane region" description="Helical" evidence="8">
    <location>
        <begin position="166"/>
        <end position="185"/>
    </location>
</feature>
<evidence type="ECO:0000313" key="10">
    <source>
        <dbReference type="Proteomes" id="UP000075901"/>
    </source>
</evidence>
<keyword evidence="2" id="KW-1003">Cell membrane</keyword>
<feature type="transmembrane region" description="Helical" evidence="8">
    <location>
        <begin position="136"/>
        <end position="154"/>
    </location>
</feature>
<sequence>MELGGFEGDMLRLIAHRLKFRMNVTEPSHQMQWGVIGPPGNSTGTMQLVQDELVDLVIACMALDVTRETYLKAGLAHYTSRILFAVPQGRPYSAFEKLFRPFRTDIWSALGAMLGGVVTVVGVLSCGGRARSLRGFVYGPSVRMPLLGALYLLWGGTVVAVPRRNFARSLLALWLGFTFVLRTLYQGSLYLYLQRSATYPPLATIDEVHRSTLHYHMVNIAMRFFVDRPEIKPRTRFIPPGLDTLGAQVAGMASHYRDRVVVCPQDMVAYNNKLNRVQGHGQFVQVTRESITLFPITIYYPKKSFLTHLFNREVRHIVQSGLMDFWVRSYGDYDFEINRRTPQTAGEPHKLTVQHLVGAYQLLVASYLLATVVFLLEQMSVRSPRLQRLLEFCMD</sequence>
<dbReference type="GO" id="GO:0005886">
    <property type="term" value="C:plasma membrane"/>
    <property type="evidence" value="ECO:0007669"/>
    <property type="project" value="UniProtKB-SubCell"/>
</dbReference>
<protein>
    <recommendedName>
        <fullName evidence="11">Ionotropic glutamate receptor L-glutamate and glycine-binding domain-containing protein</fullName>
    </recommendedName>
</protein>
<dbReference type="AlphaFoldDB" id="A0A182SKR0"/>
<dbReference type="InterPro" id="IPR052192">
    <property type="entry name" value="Insect_Ionotropic_Sensory_Rcpt"/>
</dbReference>
<organism evidence="9 10">
    <name type="scientific">Anopheles maculatus</name>
    <dbReference type="NCBI Taxonomy" id="74869"/>
    <lineage>
        <taxon>Eukaryota</taxon>
        <taxon>Metazoa</taxon>
        <taxon>Ecdysozoa</taxon>
        <taxon>Arthropoda</taxon>
        <taxon>Hexapoda</taxon>
        <taxon>Insecta</taxon>
        <taxon>Pterygota</taxon>
        <taxon>Neoptera</taxon>
        <taxon>Endopterygota</taxon>
        <taxon>Diptera</taxon>
        <taxon>Nematocera</taxon>
        <taxon>Culicoidea</taxon>
        <taxon>Culicidae</taxon>
        <taxon>Anophelinae</taxon>
        <taxon>Anopheles</taxon>
        <taxon>Anopheles maculatus group</taxon>
    </lineage>
</organism>
<evidence type="ECO:0000313" key="9">
    <source>
        <dbReference type="EnsemblMetazoa" id="AMAM008703-PA"/>
    </source>
</evidence>
<keyword evidence="3 8" id="KW-0812">Transmembrane</keyword>
<dbReference type="Gene3D" id="1.10.287.70">
    <property type="match status" value="1"/>
</dbReference>
<dbReference type="PANTHER" id="PTHR42643:SF30">
    <property type="entry name" value="IONOTROPIC RECEPTOR 40A-RELATED"/>
    <property type="match status" value="1"/>
</dbReference>
<dbReference type="SUPFAM" id="SSF53850">
    <property type="entry name" value="Periplasmic binding protein-like II"/>
    <property type="match status" value="1"/>
</dbReference>
<proteinExistence type="predicted"/>
<evidence type="ECO:0000256" key="1">
    <source>
        <dbReference type="ARBA" id="ARBA00004651"/>
    </source>
</evidence>
<reference evidence="10" key="1">
    <citation type="submission" date="2013-09" db="EMBL/GenBank/DDBJ databases">
        <title>The Genome Sequence of Anopheles maculatus species B.</title>
        <authorList>
            <consortium name="The Broad Institute Genomics Platform"/>
            <person name="Neafsey D.E."/>
            <person name="Besansky N."/>
            <person name="Howell P."/>
            <person name="Walton C."/>
            <person name="Young S.K."/>
            <person name="Zeng Q."/>
            <person name="Gargeya S."/>
            <person name="Fitzgerald M."/>
            <person name="Haas B."/>
            <person name="Abouelleil A."/>
            <person name="Allen A.W."/>
            <person name="Alvarado L."/>
            <person name="Arachchi H.M."/>
            <person name="Berlin A.M."/>
            <person name="Chapman S.B."/>
            <person name="Gainer-Dewar J."/>
            <person name="Goldberg J."/>
            <person name="Griggs A."/>
            <person name="Gujja S."/>
            <person name="Hansen M."/>
            <person name="Howarth C."/>
            <person name="Imamovic A."/>
            <person name="Ireland A."/>
            <person name="Larimer J."/>
            <person name="McCowan C."/>
            <person name="Murphy C."/>
            <person name="Pearson M."/>
            <person name="Poon T.W."/>
            <person name="Priest M."/>
            <person name="Roberts A."/>
            <person name="Saif S."/>
            <person name="Shea T."/>
            <person name="Sisk P."/>
            <person name="Sykes S."/>
            <person name="Wortman J."/>
            <person name="Nusbaum C."/>
            <person name="Birren B."/>
        </authorList>
    </citation>
    <scope>NUCLEOTIDE SEQUENCE [LARGE SCALE GENOMIC DNA]</scope>
    <source>
        <strain evidence="10">maculatus3</strain>
    </source>
</reference>
<dbReference type="VEuPathDB" id="VectorBase:AMAM008703"/>
<reference evidence="9" key="2">
    <citation type="submission" date="2020-05" db="UniProtKB">
        <authorList>
            <consortium name="EnsemblMetazoa"/>
        </authorList>
    </citation>
    <scope>IDENTIFICATION</scope>
    <source>
        <strain evidence="9">maculatus3</strain>
    </source>
</reference>
<evidence type="ECO:0000256" key="4">
    <source>
        <dbReference type="ARBA" id="ARBA00022989"/>
    </source>
</evidence>
<evidence type="ECO:0000256" key="6">
    <source>
        <dbReference type="ARBA" id="ARBA00023170"/>
    </source>
</evidence>
<evidence type="ECO:0008006" key="11">
    <source>
        <dbReference type="Google" id="ProtNLM"/>
    </source>
</evidence>
<dbReference type="EnsemblMetazoa" id="AMAM008703-RA">
    <property type="protein sequence ID" value="AMAM008703-PA"/>
    <property type="gene ID" value="AMAM008703"/>
</dbReference>
<comment type="subcellular location">
    <subcellularLocation>
        <location evidence="1">Cell membrane</location>
        <topology evidence="1">Multi-pass membrane protein</topology>
    </subcellularLocation>
</comment>
<dbReference type="Gene3D" id="3.40.190.10">
    <property type="entry name" value="Periplasmic binding protein-like II"/>
    <property type="match status" value="1"/>
</dbReference>
<evidence type="ECO:0000256" key="7">
    <source>
        <dbReference type="ARBA" id="ARBA00023180"/>
    </source>
</evidence>
<evidence type="ECO:0000256" key="8">
    <source>
        <dbReference type="SAM" id="Phobius"/>
    </source>
</evidence>
<evidence type="ECO:0000256" key="2">
    <source>
        <dbReference type="ARBA" id="ARBA00022475"/>
    </source>
</evidence>
<keyword evidence="5 8" id="KW-0472">Membrane</keyword>
<keyword evidence="10" id="KW-1185">Reference proteome</keyword>
<accession>A0A182SKR0</accession>
<feature type="transmembrane region" description="Helical" evidence="8">
    <location>
        <begin position="357"/>
        <end position="376"/>
    </location>
</feature>
<keyword evidence="6" id="KW-0675">Receptor</keyword>
<name>A0A182SKR0_9DIPT</name>
<evidence type="ECO:0000256" key="3">
    <source>
        <dbReference type="ARBA" id="ARBA00022692"/>
    </source>
</evidence>
<dbReference type="PANTHER" id="PTHR42643">
    <property type="entry name" value="IONOTROPIC RECEPTOR 20A-RELATED"/>
    <property type="match status" value="1"/>
</dbReference>
<feature type="transmembrane region" description="Helical" evidence="8">
    <location>
        <begin position="106"/>
        <end position="124"/>
    </location>
</feature>
<evidence type="ECO:0000256" key="5">
    <source>
        <dbReference type="ARBA" id="ARBA00023136"/>
    </source>
</evidence>
<keyword evidence="7" id="KW-0325">Glycoprotein</keyword>
<keyword evidence="4 8" id="KW-1133">Transmembrane helix</keyword>